<dbReference type="Pfam" id="PF01814">
    <property type="entry name" value="Hemerythrin"/>
    <property type="match status" value="1"/>
</dbReference>
<dbReference type="InterPro" id="IPR012312">
    <property type="entry name" value="Hemerythrin-like"/>
</dbReference>
<evidence type="ECO:0000313" key="4">
    <source>
        <dbReference type="EMBL" id="RDI99688.1"/>
    </source>
</evidence>
<proteinExistence type="inferred from homology"/>
<protein>
    <submittedName>
        <fullName evidence="4">Universal stress protein UspA</fullName>
    </submittedName>
</protein>
<feature type="domain" description="Hemerythrin-like" evidence="3">
    <location>
        <begin position="148"/>
        <end position="282"/>
    </location>
</feature>
<evidence type="ECO:0000256" key="1">
    <source>
        <dbReference type="ARBA" id="ARBA00008791"/>
    </source>
</evidence>
<dbReference type="CDD" id="cd12108">
    <property type="entry name" value="Hr-like"/>
    <property type="match status" value="1"/>
</dbReference>
<sequence>MYRHLLVPLDDTEHSIETVSRAVHLARTLGARVSFLQVQAEAPPPSTHVEHPDAYQDHARALLARAESAARALGVPCDSHVRTDQPPHEAILDVAHKAGCDLIVAGARGQHDPSGGALDGAIFKVLAQGELPVLVDFPRTSAKAYPVIGIIRDEHRSLAAVLHAWLHHLATCAQQGCAADVALMRSMVRYIMEFPVALHHPKEHEYLFRRLRDRTAVVHAELDELERQHERDHAMVEALADLIGQYETGAATLAMLHQAVERYTQFMWDHTGREEGVILPAAQHYLSDADWSEIHAAFAGNLDPRFTGETEAEFKQLFARIVELTPP</sequence>
<accession>A0A370KAK6</accession>
<dbReference type="PANTHER" id="PTHR46268:SF15">
    <property type="entry name" value="UNIVERSAL STRESS PROTEIN HP_0031"/>
    <property type="match status" value="1"/>
</dbReference>
<gene>
    <name evidence="4" type="ORF">DVT68_02250</name>
</gene>
<evidence type="ECO:0000259" key="3">
    <source>
        <dbReference type="Pfam" id="PF01814"/>
    </source>
</evidence>
<reference evidence="4 5" key="1">
    <citation type="submission" date="2018-07" db="EMBL/GenBank/DDBJ databases">
        <title>Dyella solisilvae sp. nov., isolated from the pine and broad-leaved mixed forest soil.</title>
        <authorList>
            <person name="Gao Z."/>
            <person name="Qiu L."/>
        </authorList>
    </citation>
    <scope>NUCLEOTIDE SEQUENCE [LARGE SCALE GENOMIC DNA]</scope>
    <source>
        <strain evidence="4 5">DHG54</strain>
    </source>
</reference>
<dbReference type="EMBL" id="QQSY01000001">
    <property type="protein sequence ID" value="RDI99688.1"/>
    <property type="molecule type" value="Genomic_DNA"/>
</dbReference>
<name>A0A370KAK6_9GAMM</name>
<comment type="caution">
    <text evidence="4">The sequence shown here is derived from an EMBL/GenBank/DDBJ whole genome shotgun (WGS) entry which is preliminary data.</text>
</comment>
<dbReference type="InterPro" id="IPR014729">
    <property type="entry name" value="Rossmann-like_a/b/a_fold"/>
</dbReference>
<evidence type="ECO:0000313" key="5">
    <source>
        <dbReference type="Proteomes" id="UP000254711"/>
    </source>
</evidence>
<dbReference type="PANTHER" id="PTHR46268">
    <property type="entry name" value="STRESS RESPONSE PROTEIN NHAX"/>
    <property type="match status" value="1"/>
</dbReference>
<comment type="similarity">
    <text evidence="1">Belongs to the universal stress protein A family.</text>
</comment>
<dbReference type="OrthoDB" id="5795499at2"/>
<dbReference type="AlphaFoldDB" id="A0A370KAK6"/>
<dbReference type="Proteomes" id="UP000254711">
    <property type="component" value="Unassembled WGS sequence"/>
</dbReference>
<dbReference type="Gene3D" id="3.40.50.620">
    <property type="entry name" value="HUPs"/>
    <property type="match status" value="1"/>
</dbReference>
<keyword evidence="5" id="KW-1185">Reference proteome</keyword>
<dbReference type="Pfam" id="PF00582">
    <property type="entry name" value="Usp"/>
    <property type="match status" value="1"/>
</dbReference>
<dbReference type="RefSeq" id="WP_114823425.1">
    <property type="nucleotide sequence ID" value="NZ_QQSY01000001.1"/>
</dbReference>
<dbReference type="SUPFAM" id="SSF52402">
    <property type="entry name" value="Adenine nucleotide alpha hydrolases-like"/>
    <property type="match status" value="1"/>
</dbReference>
<feature type="domain" description="UspA" evidence="2">
    <location>
        <begin position="1"/>
        <end position="135"/>
    </location>
</feature>
<dbReference type="InterPro" id="IPR006016">
    <property type="entry name" value="UspA"/>
</dbReference>
<dbReference type="Gene3D" id="1.20.120.520">
    <property type="entry name" value="nmb1532 protein domain like"/>
    <property type="match status" value="1"/>
</dbReference>
<evidence type="ECO:0000259" key="2">
    <source>
        <dbReference type="Pfam" id="PF00582"/>
    </source>
</evidence>
<dbReference type="CDD" id="cd00293">
    <property type="entry name" value="USP-like"/>
    <property type="match status" value="1"/>
</dbReference>
<organism evidence="4 5">
    <name type="scientific">Dyella solisilvae</name>
    <dbReference type="NCBI Taxonomy" id="1920168"/>
    <lineage>
        <taxon>Bacteria</taxon>
        <taxon>Pseudomonadati</taxon>
        <taxon>Pseudomonadota</taxon>
        <taxon>Gammaproteobacteria</taxon>
        <taxon>Lysobacterales</taxon>
        <taxon>Rhodanobacteraceae</taxon>
        <taxon>Dyella</taxon>
    </lineage>
</organism>